<dbReference type="Proteomes" id="UP000239156">
    <property type="component" value="Unassembled WGS sequence"/>
</dbReference>
<gene>
    <name evidence="1" type="ORF">PSTT_02110</name>
</gene>
<reference evidence="1" key="1">
    <citation type="submission" date="2017-12" db="EMBL/GenBank/DDBJ databases">
        <title>Gene loss provides genomic basis for host adaptation in cereal stripe rust fungi.</title>
        <authorList>
            <person name="Xia C."/>
        </authorList>
    </citation>
    <scope>NUCLEOTIDE SEQUENCE [LARGE SCALE GENOMIC DNA]</scope>
    <source>
        <strain evidence="1">93-210</strain>
    </source>
</reference>
<feature type="non-terminal residue" evidence="1">
    <location>
        <position position="1"/>
    </location>
</feature>
<dbReference type="EMBL" id="PKSL01000012">
    <property type="protein sequence ID" value="POW15550.1"/>
    <property type="molecule type" value="Genomic_DNA"/>
</dbReference>
<dbReference type="AlphaFoldDB" id="A0A2S4W1A2"/>
<evidence type="ECO:0000313" key="1">
    <source>
        <dbReference type="EMBL" id="POW15550.1"/>
    </source>
</evidence>
<comment type="caution">
    <text evidence="1">The sequence shown here is derived from an EMBL/GenBank/DDBJ whole genome shotgun (WGS) entry which is preliminary data.</text>
</comment>
<dbReference type="VEuPathDB" id="FungiDB:PSTT_02110"/>
<protein>
    <submittedName>
        <fullName evidence="1">Uncharacterized protein</fullName>
    </submittedName>
</protein>
<keyword evidence="2" id="KW-1185">Reference proteome</keyword>
<proteinExistence type="predicted"/>
<sequence>RDFPSSPGKQVFSTSSNSKQSIRLKMHLSSLLQILVVILIQGGVTHVQSWGCEKAGNDYRSAGCIYILPDLNPPSFGQKPRPWHLKLMISPWDNVKKTYSCDTAPQGFKTQACCTSDKVLHDGTTTGIFVGICKKLDGTEFKF</sequence>
<accession>A0A2S4W1A2</accession>
<organism evidence="1 2">
    <name type="scientific">Puccinia striiformis</name>
    <dbReference type="NCBI Taxonomy" id="27350"/>
    <lineage>
        <taxon>Eukaryota</taxon>
        <taxon>Fungi</taxon>
        <taxon>Dikarya</taxon>
        <taxon>Basidiomycota</taxon>
        <taxon>Pucciniomycotina</taxon>
        <taxon>Pucciniomycetes</taxon>
        <taxon>Pucciniales</taxon>
        <taxon>Pucciniaceae</taxon>
        <taxon>Puccinia</taxon>
    </lineage>
</organism>
<name>A0A2S4W1A2_9BASI</name>
<evidence type="ECO:0000313" key="2">
    <source>
        <dbReference type="Proteomes" id="UP000239156"/>
    </source>
</evidence>